<proteinExistence type="predicted"/>
<dbReference type="InterPro" id="IPR029016">
    <property type="entry name" value="GAF-like_dom_sf"/>
</dbReference>
<dbReference type="EMBL" id="CP012036">
    <property type="protein sequence ID" value="ALF56048.1"/>
    <property type="molecule type" value="Genomic_DNA"/>
</dbReference>
<evidence type="ECO:0000313" key="2">
    <source>
        <dbReference type="Proteomes" id="UP000062645"/>
    </source>
</evidence>
<dbReference type="KEGG" id="npz:ACX27_29485"/>
<reference evidence="2" key="1">
    <citation type="submission" date="2015-07" db="EMBL/GenBank/DDBJ databases">
        <title>Genome Of Nitrogen-Fixing Cyanobacterium Nostoc piscinale CENA21 From Solimoes/Amazon River Floodplain Sediments And Comparative Genomics To Uncover Biosynthetic Natural Products Potential.</title>
        <authorList>
            <person name="Leao T.F."/>
            <person name="Leao P.N."/>
            <person name="Guimaraes P.I."/>
            <person name="de Melo A.G.C."/>
            <person name="Ramos R.T.J."/>
            <person name="Silva A."/>
            <person name="Fiore M.F."/>
            <person name="Schneider M.P.C."/>
        </authorList>
    </citation>
    <scope>NUCLEOTIDE SEQUENCE [LARGE SCALE GENOMIC DNA]</scope>
    <source>
        <strain evidence="2">CENA21</strain>
    </source>
</reference>
<name>A0A0M4SQS5_9NOSO</name>
<protein>
    <recommendedName>
        <fullName evidence="3">GAF domain-containing protein</fullName>
    </recommendedName>
</protein>
<dbReference type="InterPro" id="IPR053159">
    <property type="entry name" value="Hybrid_Histidine_Kinase"/>
</dbReference>
<organism evidence="1 2">
    <name type="scientific">Nostoc piscinale CENA21</name>
    <dbReference type="NCBI Taxonomy" id="224013"/>
    <lineage>
        <taxon>Bacteria</taxon>
        <taxon>Bacillati</taxon>
        <taxon>Cyanobacteriota</taxon>
        <taxon>Cyanophyceae</taxon>
        <taxon>Nostocales</taxon>
        <taxon>Nostocaceae</taxon>
        <taxon>Nostoc</taxon>
    </lineage>
</organism>
<dbReference type="RefSeq" id="WP_062297788.1">
    <property type="nucleotide sequence ID" value="NZ_CP012036.1"/>
</dbReference>
<reference evidence="1 2" key="2">
    <citation type="journal article" date="2016" name="Genome Announc.">
        <title>Draft Genome Sequence of the N2-Fixing Cyanobacterium Nostoc piscinale CENA21, Isolated from the Brazilian Amazon Floodplain.</title>
        <authorList>
            <person name="Leao T."/>
            <person name="Guimaraes P.I."/>
            <person name="de Melo A.G."/>
            <person name="Ramos R.T."/>
            <person name="Leao P.N."/>
            <person name="Silva A."/>
            <person name="Fiore M.F."/>
            <person name="Schneider M.P."/>
        </authorList>
    </citation>
    <scope>NUCLEOTIDE SEQUENCE [LARGE SCALE GENOMIC DNA]</scope>
    <source>
        <strain evidence="1 2">CENA21</strain>
    </source>
</reference>
<sequence>MQEGLILPISEVYKFYQPSKLSSEAPASTVGYALHGMILCSFLGEVKTGYEFGRLALSLLEKIDAQSMKSMTLDLFGAFIQHQQQALRATLLTFKDGYTSGIETGDFLYAGYNIVGYACNELFAGVEVDALSSELATYNAVLAQMKQESTQIYLDLLLQTLDDPYIMRQQPQSILCCPILHQSKLIGILYLENRRLT</sequence>
<accession>A0A0M4SQS5</accession>
<dbReference type="Gene3D" id="3.30.450.40">
    <property type="match status" value="1"/>
</dbReference>
<dbReference type="PANTHER" id="PTHR43642:SF1">
    <property type="entry name" value="HYBRID SIGNAL TRANSDUCTION HISTIDINE KINASE G"/>
    <property type="match status" value="1"/>
</dbReference>
<dbReference type="SUPFAM" id="SSF55781">
    <property type="entry name" value="GAF domain-like"/>
    <property type="match status" value="1"/>
</dbReference>
<dbReference type="STRING" id="224013.ACX27_29485"/>
<dbReference type="PANTHER" id="PTHR43642">
    <property type="entry name" value="HYBRID SIGNAL TRANSDUCTION HISTIDINE KINASE G"/>
    <property type="match status" value="1"/>
</dbReference>
<dbReference type="AlphaFoldDB" id="A0A0M4SQS5"/>
<evidence type="ECO:0008006" key="3">
    <source>
        <dbReference type="Google" id="ProtNLM"/>
    </source>
</evidence>
<dbReference type="PATRIC" id="fig|224013.5.peg.7048"/>
<dbReference type="Proteomes" id="UP000062645">
    <property type="component" value="Chromosome"/>
</dbReference>
<evidence type="ECO:0000313" key="1">
    <source>
        <dbReference type="EMBL" id="ALF56048.1"/>
    </source>
</evidence>
<keyword evidence="2" id="KW-1185">Reference proteome</keyword>
<gene>
    <name evidence="1" type="ORF">ACX27_29485</name>
</gene>